<keyword evidence="2" id="KW-1185">Reference proteome</keyword>
<protein>
    <submittedName>
        <fullName evidence="1">Uncharacterized protein</fullName>
    </submittedName>
</protein>
<gene>
    <name evidence="1" type="ORF">L3Q82_020551</name>
</gene>
<accession>A0ACB8V9Y0</accession>
<feature type="non-terminal residue" evidence="1">
    <location>
        <position position="1"/>
    </location>
</feature>
<dbReference type="EMBL" id="CM041554">
    <property type="protein sequence ID" value="KAI3351712.1"/>
    <property type="molecule type" value="Genomic_DNA"/>
</dbReference>
<sequence length="1041" mass="114517">FNLLFSPPVHHRQLVLLLAAAMATALGSSHNLASERSSIESTYELTKYLEYQLKEIKDIYLTYLGPPFNEKDFSPPRPNSTALSLPSAATRLELWHGLENQARLAQNQKAYSVLLAAVRELARSTLCPSLKTSLLHFCTGLDGLLGSISALMTTLGYALPPPSADMGSNPGELQYLQRGAGGDRPAPLMSQSLYRSRAGTRTESGQRSSQRRNGARVVIGEREDGADLAERRRGKEGRRAEVTAGGGRSGASREKGRGERGRRGKRQEPESRKWTASEVEGAGEEEEEELGREGGAERWGRRRLLSISEEGEEQMKQPEPRVEVSYPGTGGSPQHPTVQTNKNQYSYNLNSHPTDTLRVEDGFIVERSRGLMMEEKHTDTEAFSSLHHQRRPPRSLLHPTLQPALSTLSLLYQFGAGEEHTLLSQPVPLSLQRGTSLLSPPLTPLLSTSPSSSSLLSVRPTMNDFARKLVESDKPNLGKGRGVCVRLKTAAISEERRWWMAVTAVIENLLCSAVLLGWGSLLIMLKREGFYSHLCSENESVVVSLSNFSKGEAEEWLTCVSQEEMLNLGFTIGSFLLSATTLPLGILMDKFGPRPIRLVGSSCFGMSCVMMAASAYDPHVLSALIFLALSLNGFGGICLTFTSLTLPNMFGALSSTVMSLMIGSYASSAVTFPGVKLIYDAGVSFRVIMWMWAGLAGFVFFNCFFNWPAEGFPTPDEVDYSKILTLQELPVSDQKGVAERLSQKNGDIGHSMEKLPNGTDVAPSTVPFRRSVFSPIFLWSLVTMGMSQLRIIFFMGAMNKMLEFMVTHGEANPSEQLVIEAEEKVSFYSSIFGTLQLLCLVTCPLIGYIMDWKMKECKEEKAVPTGTEQSGPQRDGKIQKVTNAMRAFILTNFLLIAFGCCCLIDNLPLQILTFILHTMVRGFIHSCCGGLYAAVYPSNHFGTLTGLQSMISAVIALLQQPLFSAMVGPLNGDPYYINLGLLILSLAGFLLPGYLFYHRRHLIREKEARDKRAAEQEMQALNHTEANGYKPHSNGLPVAEA</sequence>
<organism evidence="1 2">
    <name type="scientific">Scortum barcoo</name>
    <name type="common">barcoo grunter</name>
    <dbReference type="NCBI Taxonomy" id="214431"/>
    <lineage>
        <taxon>Eukaryota</taxon>
        <taxon>Metazoa</taxon>
        <taxon>Chordata</taxon>
        <taxon>Craniata</taxon>
        <taxon>Vertebrata</taxon>
        <taxon>Euteleostomi</taxon>
        <taxon>Actinopterygii</taxon>
        <taxon>Neopterygii</taxon>
        <taxon>Teleostei</taxon>
        <taxon>Neoteleostei</taxon>
        <taxon>Acanthomorphata</taxon>
        <taxon>Eupercaria</taxon>
        <taxon>Centrarchiformes</taxon>
        <taxon>Terapontoidei</taxon>
        <taxon>Terapontidae</taxon>
        <taxon>Scortum</taxon>
    </lineage>
</organism>
<evidence type="ECO:0000313" key="2">
    <source>
        <dbReference type="Proteomes" id="UP000831701"/>
    </source>
</evidence>
<comment type="caution">
    <text evidence="1">The sequence shown here is derived from an EMBL/GenBank/DDBJ whole genome shotgun (WGS) entry which is preliminary data.</text>
</comment>
<name>A0ACB8V9Y0_9TELE</name>
<evidence type="ECO:0000313" key="1">
    <source>
        <dbReference type="EMBL" id="KAI3351712.1"/>
    </source>
</evidence>
<proteinExistence type="predicted"/>
<dbReference type="Proteomes" id="UP000831701">
    <property type="component" value="Chromosome 24"/>
</dbReference>
<reference evidence="1" key="1">
    <citation type="submission" date="2022-04" db="EMBL/GenBank/DDBJ databases">
        <title>Jade perch genome.</title>
        <authorList>
            <person name="Chao B."/>
        </authorList>
    </citation>
    <scope>NUCLEOTIDE SEQUENCE</scope>
    <source>
        <strain evidence="1">CB-2022</strain>
    </source>
</reference>